<proteinExistence type="predicted"/>
<organism evidence="4 5">
    <name type="scientific">Deinococcus ruber</name>
    <dbReference type="NCBI Taxonomy" id="1848197"/>
    <lineage>
        <taxon>Bacteria</taxon>
        <taxon>Thermotogati</taxon>
        <taxon>Deinococcota</taxon>
        <taxon>Deinococci</taxon>
        <taxon>Deinococcales</taxon>
        <taxon>Deinococcaceae</taxon>
        <taxon>Deinococcus</taxon>
    </lineage>
</organism>
<dbReference type="Pfam" id="PF05239">
    <property type="entry name" value="PRC"/>
    <property type="match status" value="1"/>
</dbReference>
<dbReference type="InterPro" id="IPR027275">
    <property type="entry name" value="PRC-brl_dom"/>
</dbReference>
<feature type="region of interest" description="Disordered" evidence="1">
    <location>
        <begin position="269"/>
        <end position="289"/>
    </location>
</feature>
<keyword evidence="5" id="KW-1185">Reference proteome</keyword>
<dbReference type="InterPro" id="IPR019060">
    <property type="entry name" value="DUF2382"/>
</dbReference>
<evidence type="ECO:0008006" key="6">
    <source>
        <dbReference type="Google" id="ProtNLM"/>
    </source>
</evidence>
<evidence type="ECO:0000259" key="2">
    <source>
        <dbReference type="Pfam" id="PF05239"/>
    </source>
</evidence>
<feature type="compositionally biased region" description="Low complexity" evidence="1">
    <location>
        <begin position="269"/>
        <end position="281"/>
    </location>
</feature>
<dbReference type="AlphaFoldDB" id="A0A918CFM4"/>
<dbReference type="Pfam" id="PF09557">
    <property type="entry name" value="DUF2382"/>
    <property type="match status" value="1"/>
</dbReference>
<evidence type="ECO:0000256" key="1">
    <source>
        <dbReference type="SAM" id="MobiDB-lite"/>
    </source>
</evidence>
<dbReference type="InterPro" id="IPR014747">
    <property type="entry name" value="Bac_photo_RC_H_C"/>
</dbReference>
<dbReference type="InterPro" id="IPR011033">
    <property type="entry name" value="PRC_barrel-like_sf"/>
</dbReference>
<dbReference type="RefSeq" id="WP_189091741.1">
    <property type="nucleotide sequence ID" value="NZ_BMQL01000022.1"/>
</dbReference>
<dbReference type="SUPFAM" id="SSF50346">
    <property type="entry name" value="PRC-barrel domain"/>
    <property type="match status" value="1"/>
</dbReference>
<accession>A0A918CFM4</accession>
<protein>
    <recommendedName>
        <fullName evidence="6">Photosystem reaction center subunit H</fullName>
    </recommendedName>
</protein>
<dbReference type="Proteomes" id="UP000603865">
    <property type="component" value="Unassembled WGS sequence"/>
</dbReference>
<dbReference type="EMBL" id="BMQL01000022">
    <property type="protein sequence ID" value="GGR18902.1"/>
    <property type="molecule type" value="Genomic_DNA"/>
</dbReference>
<name>A0A918CFM4_9DEIO</name>
<evidence type="ECO:0000313" key="4">
    <source>
        <dbReference type="EMBL" id="GGR18902.1"/>
    </source>
</evidence>
<evidence type="ECO:0000313" key="5">
    <source>
        <dbReference type="Proteomes" id="UP000603865"/>
    </source>
</evidence>
<dbReference type="PANTHER" id="PTHR38463:SF1">
    <property type="entry name" value="STRESS RESPONSE PROTEIN YSNF"/>
    <property type="match status" value="1"/>
</dbReference>
<dbReference type="NCBIfam" id="TIGR02271">
    <property type="entry name" value="YsnF/AvaK domain"/>
    <property type="match status" value="1"/>
</dbReference>
<feature type="domain" description="DUF2382" evidence="3">
    <location>
        <begin position="148"/>
        <end position="260"/>
    </location>
</feature>
<comment type="caution">
    <text evidence="4">The sequence shown here is derived from an EMBL/GenBank/DDBJ whole genome shotgun (WGS) entry which is preliminary data.</text>
</comment>
<gene>
    <name evidence="4" type="ORF">GCM10008957_34450</name>
</gene>
<feature type="domain" description="PRC-barrel" evidence="2">
    <location>
        <begin position="24"/>
        <end position="90"/>
    </location>
</feature>
<sequence>MATLIPVSDLIRDRNYDLGGNDHYDFIGKRAYASNGEHVGTVREALTEEGGNIRYFVVEVGNWFTSKEVVIPVGMARIEDDGVYFDSLTKDQVKGMNEYVYGQDYGYDAQVADVKTLRGTDYVAPTTTAATSTDLYKDESLFSAPTKLQLLEERLLVNKDRYVAGSVQVGKKVETHTENVNVDLSHEEVVIHRTPVTDGRPVDGNVTLGEASQTIRVDLEAERANVSKQAYVTEEVEIGKRTETQQQTFSDTVGKEVLDVTKTGAVQVTGDGSTTTTTTTTDELDDNGTTRVLRDTDNI</sequence>
<reference evidence="4" key="1">
    <citation type="journal article" date="2014" name="Int. J. Syst. Evol. Microbiol.">
        <title>Complete genome sequence of Corynebacterium casei LMG S-19264T (=DSM 44701T), isolated from a smear-ripened cheese.</title>
        <authorList>
            <consortium name="US DOE Joint Genome Institute (JGI-PGF)"/>
            <person name="Walter F."/>
            <person name="Albersmeier A."/>
            <person name="Kalinowski J."/>
            <person name="Ruckert C."/>
        </authorList>
    </citation>
    <scope>NUCLEOTIDE SEQUENCE</scope>
    <source>
        <strain evidence="4">JCM 31311</strain>
    </source>
</reference>
<dbReference type="Gene3D" id="3.90.50.10">
    <property type="entry name" value="Photosynthetic Reaction Center, subunit H, domain 2"/>
    <property type="match status" value="1"/>
</dbReference>
<evidence type="ECO:0000259" key="3">
    <source>
        <dbReference type="Pfam" id="PF09557"/>
    </source>
</evidence>
<dbReference type="GO" id="GO:0030077">
    <property type="term" value="C:plasma membrane light-harvesting complex"/>
    <property type="evidence" value="ECO:0007669"/>
    <property type="project" value="InterPro"/>
</dbReference>
<dbReference type="GO" id="GO:0019684">
    <property type="term" value="P:photosynthesis, light reaction"/>
    <property type="evidence" value="ECO:0007669"/>
    <property type="project" value="InterPro"/>
</dbReference>
<reference evidence="4" key="2">
    <citation type="submission" date="2020-09" db="EMBL/GenBank/DDBJ databases">
        <authorList>
            <person name="Sun Q."/>
            <person name="Ohkuma M."/>
        </authorList>
    </citation>
    <scope>NUCLEOTIDE SEQUENCE</scope>
    <source>
        <strain evidence="4">JCM 31311</strain>
    </source>
</reference>
<dbReference type="PANTHER" id="PTHR38463">
    <property type="entry name" value="STRESS RESPONSE PROTEIN YSNF"/>
    <property type="match status" value="1"/>
</dbReference>
<dbReference type="InterPro" id="IPR052967">
    <property type="entry name" value="Stress_Response_Assoc"/>
</dbReference>